<dbReference type="EMBL" id="DS999641">
    <property type="protein sequence ID" value="EFE72017.2"/>
    <property type="molecule type" value="Genomic_DNA"/>
</dbReference>
<evidence type="ECO:0000313" key="2">
    <source>
        <dbReference type="EMBL" id="EFE72017.2"/>
    </source>
</evidence>
<protein>
    <submittedName>
        <fullName evidence="2">Predicted protein</fullName>
    </submittedName>
</protein>
<dbReference type="Proteomes" id="UP000003824">
    <property type="component" value="Unassembled WGS sequence"/>
</dbReference>
<gene>
    <name evidence="2" type="ORF">SSFG_07253</name>
</gene>
<name>D6A8N4_STRV1</name>
<evidence type="ECO:0000256" key="1">
    <source>
        <dbReference type="SAM" id="MobiDB-lite"/>
    </source>
</evidence>
<proteinExistence type="predicted"/>
<feature type="compositionally biased region" description="Low complexity" evidence="1">
    <location>
        <begin position="1"/>
        <end position="23"/>
    </location>
</feature>
<accession>D6A8N4</accession>
<dbReference type="AlphaFoldDB" id="D6A8N4"/>
<reference evidence="3" key="1">
    <citation type="submission" date="2008-12" db="EMBL/GenBank/DDBJ databases">
        <title>Annotation of Streptomyces ghanaensis ATCC 14672.</title>
        <authorList>
            <consortium name="The Broad Institute Genome Sequencing Platform"/>
            <consortium name="Broad Institute Microbial Sequencing Center"/>
            <person name="Fischbach M."/>
            <person name="Ward D."/>
            <person name="Young S."/>
            <person name="Kodira C.D."/>
            <person name="Zeng Q."/>
            <person name="Koehrsen M."/>
            <person name="Godfrey P."/>
            <person name="Alvarado L."/>
            <person name="Berlin A.M."/>
            <person name="Borenstein D."/>
            <person name="Chen Z."/>
            <person name="Engels R."/>
            <person name="Freedman E."/>
            <person name="Gellesch M."/>
            <person name="Goldberg J."/>
            <person name="Griggs A."/>
            <person name="Gujja S."/>
            <person name="Heiman D.I."/>
            <person name="Hepburn T.A."/>
            <person name="Howarth C."/>
            <person name="Jen D."/>
            <person name="Larson L."/>
            <person name="Lewis B."/>
            <person name="Mehta T."/>
            <person name="Park D."/>
            <person name="Pearson M."/>
            <person name="Roberts A."/>
            <person name="Saif S."/>
            <person name="Shea T.D."/>
            <person name="Shenoy N."/>
            <person name="Sisk P."/>
            <person name="Stolte C."/>
            <person name="Sykes S.N."/>
            <person name="Walk T."/>
            <person name="White J."/>
            <person name="Yandava C."/>
            <person name="Straight P."/>
            <person name="Clardy J."/>
            <person name="Hung D."/>
            <person name="Kolter R."/>
            <person name="Mekalanos J."/>
            <person name="Walker S."/>
            <person name="Walsh C.T."/>
            <person name="Wieland B.L.C."/>
            <person name="Ilzarbe M."/>
            <person name="Galagan J."/>
            <person name="Nusbaum C."/>
            <person name="Birren B."/>
        </authorList>
    </citation>
    <scope>NUCLEOTIDE SEQUENCE [LARGE SCALE GENOMIC DNA]</scope>
    <source>
        <strain evidence="3">ATCC 14672 / DSM 40746 / JCM 4963 / KCTC 9882 / NRRL B-12104 / FH 1290</strain>
    </source>
</reference>
<feature type="region of interest" description="Disordered" evidence="1">
    <location>
        <begin position="1"/>
        <end position="63"/>
    </location>
</feature>
<dbReference type="eggNOG" id="COG4974">
    <property type="taxonomic scope" value="Bacteria"/>
</dbReference>
<sequence>MSPSRPATSRSARSTSATAVAARPARRPGGTPWDMAWALLHPSNLPDGKPGQMSPDRAADPTNPHLLVSQRTALDPGHPPVSMTMLHRHLPEGFTLDGLRQDRILNEAFDMGDPLKLMRLFGITEKTAMHYVGVAHPEKTAQLPR</sequence>
<organism evidence="2 3">
    <name type="scientific">Streptomyces viridosporus (strain ATCC 14672 / DSM 40746 / JCM 4963 / KCTC 9882 / NRRL B-12104 / FH 1290)</name>
    <name type="common">Streptomyces ghanaensis</name>
    <dbReference type="NCBI Taxonomy" id="566461"/>
    <lineage>
        <taxon>Bacteria</taxon>
        <taxon>Bacillati</taxon>
        <taxon>Actinomycetota</taxon>
        <taxon>Actinomycetes</taxon>
        <taxon>Kitasatosporales</taxon>
        <taxon>Streptomycetaceae</taxon>
        <taxon>Streptomyces</taxon>
    </lineage>
</organism>
<evidence type="ECO:0000313" key="3">
    <source>
        <dbReference type="Proteomes" id="UP000003824"/>
    </source>
</evidence>